<dbReference type="InterPro" id="IPR000073">
    <property type="entry name" value="AB_hydrolase_1"/>
</dbReference>
<comment type="catalytic activity">
    <reaction evidence="1 8 10">
        <text>Release of N-terminal proline from a peptide.</text>
        <dbReference type="EC" id="3.4.11.5"/>
    </reaction>
</comment>
<keyword evidence="7 8" id="KW-0378">Hydrolase</keyword>
<dbReference type="PANTHER" id="PTHR43722:SF1">
    <property type="entry name" value="PROLINE IMINOPEPTIDASE"/>
    <property type="match status" value="1"/>
</dbReference>
<evidence type="ECO:0000256" key="8">
    <source>
        <dbReference type="PIRNR" id="PIRNR006431"/>
    </source>
</evidence>
<dbReference type="PANTHER" id="PTHR43722">
    <property type="entry name" value="PROLINE IMINOPEPTIDASE"/>
    <property type="match status" value="1"/>
</dbReference>
<feature type="active site" description="Proton donor" evidence="9">
    <location>
        <position position="297"/>
    </location>
</feature>
<dbReference type="PRINTS" id="PR00111">
    <property type="entry name" value="ABHYDROLASE"/>
</dbReference>
<keyword evidence="6 8" id="KW-0645">Protease</keyword>
<evidence type="ECO:0000313" key="12">
    <source>
        <dbReference type="EMBL" id="KPL84963.1"/>
    </source>
</evidence>
<dbReference type="EC" id="3.4.11.5" evidence="8 10"/>
<dbReference type="InterPro" id="IPR029058">
    <property type="entry name" value="AB_hydrolase_fold"/>
</dbReference>
<reference evidence="12 13" key="1">
    <citation type="submission" date="2015-07" db="EMBL/GenBank/DDBJ databases">
        <title>Genome sequence of Levilinea saccharolytica DSM 16555.</title>
        <authorList>
            <person name="Hemp J."/>
            <person name="Ward L.M."/>
            <person name="Pace L.A."/>
            <person name="Fischer W.W."/>
        </authorList>
    </citation>
    <scope>NUCLEOTIDE SEQUENCE [LARGE SCALE GENOMIC DNA]</scope>
    <source>
        <strain evidence="12 13">KIBI-1</strain>
    </source>
</reference>
<keyword evidence="13" id="KW-1185">Reference proteome</keyword>
<evidence type="ECO:0000256" key="5">
    <source>
        <dbReference type="ARBA" id="ARBA00022490"/>
    </source>
</evidence>
<dbReference type="AlphaFoldDB" id="A0A0P6XXM3"/>
<dbReference type="RefSeq" id="WP_062418423.1">
    <property type="nucleotide sequence ID" value="NZ_DF967974.1"/>
</dbReference>
<dbReference type="PRINTS" id="PR00793">
    <property type="entry name" value="PROAMNOPTASE"/>
</dbReference>
<dbReference type="Proteomes" id="UP000050501">
    <property type="component" value="Unassembled WGS sequence"/>
</dbReference>
<dbReference type="PIRSF" id="PIRSF006431">
    <property type="entry name" value="Pept_S33"/>
    <property type="match status" value="1"/>
</dbReference>
<dbReference type="OrthoDB" id="53505at2"/>
<dbReference type="NCBIfam" id="TIGR01249">
    <property type="entry name" value="pro_imino_pep_1"/>
    <property type="match status" value="1"/>
</dbReference>
<sequence length="320" mass="36040">MTTELYPEIEPYRIGELKVSDLHTLYYEESGNPNGTPVVFLHGGPGAGCRPAHRQFFDPNHYRIILFDQRGSGKSTPYAEIRENTTPLLIQDIETLRTTLAIEKWLVFGGSWGSTLALAYASQHPQRAIGLILRGIFLCRSSEVSWFYQQGASQIYPDAWEDFLEPIPLSERQDMVSAYYKRMTSEDEATRLQAAVAWSTWEARLAHLNLDPDAAASYLEDPRNALAIARIECHYMINRAFFPSDDALLNQIKSSLLGMPCRIVQGRYDLICPMRTAWEVHKSLPGSELRIVPAAGHSAHEPGISQELVQAANDFRSLKV</sequence>
<proteinExistence type="inferred from homology"/>
<dbReference type="InterPro" id="IPR005944">
    <property type="entry name" value="Pro_iminopeptidase"/>
</dbReference>
<keyword evidence="4 8" id="KW-0031">Aminopeptidase</keyword>
<dbReference type="Gene3D" id="3.40.50.1820">
    <property type="entry name" value="alpha/beta hydrolase"/>
    <property type="match status" value="1"/>
</dbReference>
<dbReference type="GO" id="GO:0004177">
    <property type="term" value="F:aminopeptidase activity"/>
    <property type="evidence" value="ECO:0007669"/>
    <property type="project" value="UniProtKB-UniRule"/>
</dbReference>
<comment type="subcellular location">
    <subcellularLocation>
        <location evidence="2 8">Cytoplasm</location>
    </subcellularLocation>
</comment>
<dbReference type="PATRIC" id="fig|229921.5.peg.2111"/>
<dbReference type="Pfam" id="PF00561">
    <property type="entry name" value="Abhydrolase_1"/>
    <property type="match status" value="1"/>
</dbReference>
<dbReference type="STRING" id="229921.ADN01_06110"/>
<organism evidence="12 13">
    <name type="scientific">Levilinea saccharolytica</name>
    <dbReference type="NCBI Taxonomy" id="229921"/>
    <lineage>
        <taxon>Bacteria</taxon>
        <taxon>Bacillati</taxon>
        <taxon>Chloroflexota</taxon>
        <taxon>Anaerolineae</taxon>
        <taxon>Anaerolineales</taxon>
        <taxon>Anaerolineaceae</taxon>
        <taxon>Levilinea</taxon>
    </lineage>
</organism>
<dbReference type="GO" id="GO:0006508">
    <property type="term" value="P:proteolysis"/>
    <property type="evidence" value="ECO:0007669"/>
    <property type="project" value="UniProtKB-KW"/>
</dbReference>
<comment type="caution">
    <text evidence="12">The sequence shown here is derived from an EMBL/GenBank/DDBJ whole genome shotgun (WGS) entry which is preliminary data.</text>
</comment>
<feature type="active site" description="Nucleophile" evidence="9">
    <location>
        <position position="111"/>
    </location>
</feature>
<evidence type="ECO:0000256" key="10">
    <source>
        <dbReference type="RuleBase" id="RU003421"/>
    </source>
</evidence>
<dbReference type="SUPFAM" id="SSF53474">
    <property type="entry name" value="alpha/beta-Hydrolases"/>
    <property type="match status" value="1"/>
</dbReference>
<feature type="domain" description="AB hydrolase-1" evidence="11">
    <location>
        <begin position="37"/>
        <end position="301"/>
    </location>
</feature>
<evidence type="ECO:0000256" key="4">
    <source>
        <dbReference type="ARBA" id="ARBA00022438"/>
    </source>
</evidence>
<evidence type="ECO:0000256" key="2">
    <source>
        <dbReference type="ARBA" id="ARBA00004496"/>
    </source>
</evidence>
<evidence type="ECO:0000313" key="13">
    <source>
        <dbReference type="Proteomes" id="UP000050501"/>
    </source>
</evidence>
<keyword evidence="5 8" id="KW-0963">Cytoplasm</keyword>
<dbReference type="InterPro" id="IPR002410">
    <property type="entry name" value="Peptidase_S33"/>
</dbReference>
<evidence type="ECO:0000256" key="9">
    <source>
        <dbReference type="PIRSR" id="PIRSR006431-1"/>
    </source>
</evidence>
<evidence type="ECO:0000256" key="1">
    <source>
        <dbReference type="ARBA" id="ARBA00001585"/>
    </source>
</evidence>
<evidence type="ECO:0000256" key="6">
    <source>
        <dbReference type="ARBA" id="ARBA00022670"/>
    </source>
</evidence>
<evidence type="ECO:0000256" key="3">
    <source>
        <dbReference type="ARBA" id="ARBA00010088"/>
    </source>
</evidence>
<gene>
    <name evidence="12" type="ORF">ADN01_06110</name>
</gene>
<comment type="similarity">
    <text evidence="3 8 10">Belongs to the peptidase S33 family.</text>
</comment>
<feature type="active site" evidence="9">
    <location>
        <position position="269"/>
    </location>
</feature>
<name>A0A0P6XXM3_9CHLR</name>
<protein>
    <recommendedName>
        <fullName evidence="8 10">Proline iminopeptidase</fullName>
        <shortName evidence="8">PIP</shortName>
        <ecNumber evidence="8 10">3.4.11.5</ecNumber>
    </recommendedName>
    <alternativeName>
        <fullName evidence="8">Prolyl aminopeptidase</fullName>
    </alternativeName>
</protein>
<accession>A0A0P6XXM3</accession>
<dbReference type="EMBL" id="LGCM01000027">
    <property type="protein sequence ID" value="KPL84963.1"/>
    <property type="molecule type" value="Genomic_DNA"/>
</dbReference>
<dbReference type="GO" id="GO:0005737">
    <property type="term" value="C:cytoplasm"/>
    <property type="evidence" value="ECO:0007669"/>
    <property type="project" value="UniProtKB-SubCell"/>
</dbReference>
<evidence type="ECO:0000259" key="11">
    <source>
        <dbReference type="Pfam" id="PF00561"/>
    </source>
</evidence>
<evidence type="ECO:0000256" key="7">
    <source>
        <dbReference type="ARBA" id="ARBA00022801"/>
    </source>
</evidence>